<dbReference type="OrthoDB" id="7582968at2"/>
<protein>
    <submittedName>
        <fullName evidence="1">Uncharacterized protein</fullName>
    </submittedName>
</protein>
<proteinExistence type="predicted"/>
<evidence type="ECO:0000313" key="1">
    <source>
        <dbReference type="EMBL" id="QDX26545.1"/>
    </source>
</evidence>
<sequence length="93" mass="9544">MRGLLAILGLAAVVIVVLMSLGMLSINMNSGSLPTVKFEGGKAPTVAADVGEVGMGTTNKTIQVPTITMENKTIQVPTVEVQKAQPTPAPAVE</sequence>
<dbReference type="AlphaFoldDB" id="A0A518RGG3"/>
<dbReference type="RefSeq" id="WP_145847278.1">
    <property type="nucleotide sequence ID" value="NZ_CP042239.1"/>
</dbReference>
<reference evidence="1 2" key="1">
    <citation type="submission" date="2019-07" db="EMBL/GenBank/DDBJ databases">
        <title>Sphingomonas alkalisoli sp. nov., isolated from rhizosphere soil of Suaedae salsa.</title>
        <authorList>
            <person name="Zhang H."/>
            <person name="Xu L."/>
            <person name="Zhang J.-X."/>
            <person name="Sun J.-Q."/>
        </authorList>
    </citation>
    <scope>NUCLEOTIDE SEQUENCE [LARGE SCALE GENOMIC DNA]</scope>
    <source>
        <strain evidence="1 2">XS-10</strain>
    </source>
</reference>
<dbReference type="KEGG" id="ssua:FPZ54_11275"/>
<accession>A0A518RGG3</accession>
<dbReference type="EMBL" id="CP042239">
    <property type="protein sequence ID" value="QDX26545.1"/>
    <property type="molecule type" value="Genomic_DNA"/>
</dbReference>
<evidence type="ECO:0000313" key="2">
    <source>
        <dbReference type="Proteomes" id="UP000318055"/>
    </source>
</evidence>
<gene>
    <name evidence="1" type="ORF">FPZ54_11275</name>
</gene>
<name>A0A518RGG3_9SPHN</name>
<keyword evidence="2" id="KW-1185">Reference proteome</keyword>
<organism evidence="1 2">
    <name type="scientific">Sphingomonas suaedae</name>
    <dbReference type="NCBI Taxonomy" id="2599297"/>
    <lineage>
        <taxon>Bacteria</taxon>
        <taxon>Pseudomonadati</taxon>
        <taxon>Pseudomonadota</taxon>
        <taxon>Alphaproteobacteria</taxon>
        <taxon>Sphingomonadales</taxon>
        <taxon>Sphingomonadaceae</taxon>
        <taxon>Sphingomonas</taxon>
    </lineage>
</organism>
<dbReference type="Proteomes" id="UP000318055">
    <property type="component" value="Chromosome"/>
</dbReference>